<sequence length="66" mass="7042">MKCKWCMGKGWVQVTKKGIVDCPNCKGTGEGKDGGDTIGGAKRPYMLGNQHARRGIGGDSEKNKTT</sequence>
<dbReference type="Pfam" id="PF17302">
    <property type="entry name" value="DUF5351"/>
    <property type="match status" value="1"/>
</dbReference>
<name>A0A6M3LF57_9ZZZZ</name>
<gene>
    <name evidence="2" type="ORF">MM415B03305_0007</name>
</gene>
<organism evidence="2">
    <name type="scientific">viral metagenome</name>
    <dbReference type="NCBI Taxonomy" id="1070528"/>
    <lineage>
        <taxon>unclassified sequences</taxon>
        <taxon>metagenomes</taxon>
        <taxon>organismal metagenomes</taxon>
    </lineage>
</organism>
<reference evidence="2" key="1">
    <citation type="submission" date="2020-03" db="EMBL/GenBank/DDBJ databases">
        <title>The deep terrestrial virosphere.</title>
        <authorList>
            <person name="Holmfeldt K."/>
            <person name="Nilsson E."/>
            <person name="Simone D."/>
            <person name="Lopez-Fernandez M."/>
            <person name="Wu X."/>
            <person name="de Brujin I."/>
            <person name="Lundin D."/>
            <person name="Andersson A."/>
            <person name="Bertilsson S."/>
            <person name="Dopson M."/>
        </authorList>
    </citation>
    <scope>NUCLEOTIDE SEQUENCE</scope>
    <source>
        <strain evidence="2">MM415B03305</strain>
    </source>
</reference>
<protein>
    <submittedName>
        <fullName evidence="2">Uncharacterized protein</fullName>
    </submittedName>
</protein>
<feature type="region of interest" description="Disordered" evidence="1">
    <location>
        <begin position="32"/>
        <end position="66"/>
    </location>
</feature>
<dbReference type="InterPro" id="IPR035272">
    <property type="entry name" value="DUF5351"/>
</dbReference>
<accession>A0A6M3LF57</accession>
<dbReference type="AlphaFoldDB" id="A0A6M3LF57"/>
<proteinExistence type="predicted"/>
<evidence type="ECO:0000313" key="2">
    <source>
        <dbReference type="EMBL" id="QJA91668.1"/>
    </source>
</evidence>
<evidence type="ECO:0000256" key="1">
    <source>
        <dbReference type="SAM" id="MobiDB-lite"/>
    </source>
</evidence>
<dbReference type="EMBL" id="MT143004">
    <property type="protein sequence ID" value="QJA91668.1"/>
    <property type="molecule type" value="Genomic_DNA"/>
</dbReference>